<gene>
    <name evidence="1" type="ORF">SAMN05421823_10686</name>
</gene>
<keyword evidence="2" id="KW-1185">Reference proteome</keyword>
<dbReference type="AlphaFoldDB" id="A0A1G9K932"/>
<dbReference type="Proteomes" id="UP000198510">
    <property type="component" value="Unassembled WGS sequence"/>
</dbReference>
<evidence type="ECO:0000313" key="1">
    <source>
        <dbReference type="EMBL" id="SDL46056.1"/>
    </source>
</evidence>
<reference evidence="1 2" key="1">
    <citation type="submission" date="2016-10" db="EMBL/GenBank/DDBJ databases">
        <authorList>
            <person name="de Groot N.N."/>
        </authorList>
    </citation>
    <scope>NUCLEOTIDE SEQUENCE [LARGE SCALE GENOMIC DNA]</scope>
    <source>
        <strain evidence="1 2">DSM 25186</strain>
    </source>
</reference>
<dbReference type="STRING" id="1075417.SAMN05421823_10686"/>
<proteinExistence type="predicted"/>
<name>A0A1G9K932_9BACT</name>
<dbReference type="EMBL" id="FNFO01000006">
    <property type="protein sequence ID" value="SDL46056.1"/>
    <property type="molecule type" value="Genomic_DNA"/>
</dbReference>
<evidence type="ECO:0000313" key="2">
    <source>
        <dbReference type="Proteomes" id="UP000198510"/>
    </source>
</evidence>
<sequence length="51" mass="5581">MASLFAECPGGILTKIQKWGKGTQRLNTIVDHATDNGTSYICALSKIIYHD</sequence>
<accession>A0A1G9K932</accession>
<organism evidence="1 2">
    <name type="scientific">Catalinimonas alkaloidigena</name>
    <dbReference type="NCBI Taxonomy" id="1075417"/>
    <lineage>
        <taxon>Bacteria</taxon>
        <taxon>Pseudomonadati</taxon>
        <taxon>Bacteroidota</taxon>
        <taxon>Cytophagia</taxon>
        <taxon>Cytophagales</taxon>
        <taxon>Catalimonadaceae</taxon>
        <taxon>Catalinimonas</taxon>
    </lineage>
</organism>
<protein>
    <submittedName>
        <fullName evidence="1">Uncharacterized protein</fullName>
    </submittedName>
</protein>